<dbReference type="InterPro" id="IPR058192">
    <property type="entry name" value="WHD_ROQ1-like"/>
</dbReference>
<feature type="domain" description="TIR" evidence="4">
    <location>
        <begin position="16"/>
        <end position="167"/>
    </location>
</feature>
<dbReference type="GO" id="GO:0007165">
    <property type="term" value="P:signal transduction"/>
    <property type="evidence" value="ECO:0007669"/>
    <property type="project" value="InterPro"/>
</dbReference>
<dbReference type="InterPro" id="IPR002182">
    <property type="entry name" value="NB-ARC"/>
</dbReference>
<evidence type="ECO:0000256" key="2">
    <source>
        <dbReference type="ARBA" id="ARBA00022821"/>
    </source>
</evidence>
<evidence type="ECO:0000259" key="4">
    <source>
        <dbReference type="PROSITE" id="PS50104"/>
    </source>
</evidence>
<sequence>MDLQRAFSSSSTNPQFVYDVFLSYRGNDTRNNFTAHLLNALREEISSALCKAIEDSRISIIILSKNYASSTWCLNELIKILQCKETKKQMVLPIFYHVDPSQVRNQKGSVRKAFIKHESRFKDEMEKVKKWKSGLKQVANLSGYHLKKETDESKFINEIIQWVKSRVINLSQLHVAKYQVGIESCIQEIDLLLNVGMNDIGMIGILGSGGIGKTAIAKAIYNLIAYQFEGSCFLPNIRETSTRECGLVQLQETLLSKILGDPSLTVDSDDQGISVIKKMLHYKKVLLVLDDVDQLEQLEKLAGRHDWFGSGSRIIITTRDQSLLSNHGVASTYKLKILDHDRALQLFSWHAFKRNRPIDDYAELTEHVIQYAGGIPLVLTVLGSDLKDKSINQWKSALDKYKRFPSKRVQEKLRISYDGLDDNEKAIFLDIACFFKGKHMDDVFKILDSRGYFSDIGIKILIDKCLITIDWHEILEMHDLLQDMGREIVRQESPEEPGKRSRLWFHEDVRYVLEEYTATNKIEAILVDLPKQDPIRLSSEVFTKMKRLKLFINQNGCFSGGPNYLPNELRVLDWPGYPLQSLPPNFHGEKLTILRIHNSPIKELGEGFKSHQNLTTMDFSYCTFLTKIPDLSRSPNLKELTLRHCTNLVEVDDYVGFLDKLENINLLECSSLRCFPTRLKLRSLKLLELKGCSRLENFPEIECKMECLTDIGLEHTGIKELPSSIKNITRLSSLYLSGCKNLVYLPASIYQLQHLQYLWLSGCSQLVRIGQEVASIASATEYEISTNSSISNDDCSSMVFPSLRILELGCLSDSSLFTRFNCSSSLHTLNLSGSDIVIIPASFKRFVGLRRLWLDDCKQLQRILGLPPTIEAIYAGGCISLESCPQLLEKFRFVACELQVLYWIRLSGCSKMLMNIGNPSVSERHLDQSNTFSIIFQGDQIPDWFSHRKEISKDNSCEMEINGPFNWNDIKGVLLCAVFVPPTPVPLEPNLSFRIMINGGIVPRVQSQAPWREERISHLMGLHHVWLLYLIVEPNILKGNSLKFEFQISSWSMIFKSCGAHMVPFKHEERANPGVLHDDADLHLDIQLSKRLLDNDDNDDGSLEKSFYPQKKTRSSSTLEMEIADLEGDHDNLKEVLYLEC</sequence>
<dbReference type="GO" id="GO:0006952">
    <property type="term" value="P:defense response"/>
    <property type="evidence" value="ECO:0007669"/>
    <property type="project" value="InterPro"/>
</dbReference>
<organism evidence="5 6">
    <name type="scientific">Carya illinoinensis</name>
    <name type="common">Pecan</name>
    <dbReference type="NCBI Taxonomy" id="32201"/>
    <lineage>
        <taxon>Eukaryota</taxon>
        <taxon>Viridiplantae</taxon>
        <taxon>Streptophyta</taxon>
        <taxon>Embryophyta</taxon>
        <taxon>Tracheophyta</taxon>
        <taxon>Spermatophyta</taxon>
        <taxon>Magnoliopsida</taxon>
        <taxon>eudicotyledons</taxon>
        <taxon>Gunneridae</taxon>
        <taxon>Pentapetalae</taxon>
        <taxon>rosids</taxon>
        <taxon>fabids</taxon>
        <taxon>Fagales</taxon>
        <taxon>Juglandaceae</taxon>
        <taxon>Carya</taxon>
    </lineage>
</organism>
<dbReference type="FunFam" id="3.40.50.10140:FF:000007">
    <property type="entry name" value="Disease resistance protein (TIR-NBS-LRR class)"/>
    <property type="match status" value="1"/>
</dbReference>
<dbReference type="AlphaFoldDB" id="A0A922DBZ9"/>
<dbReference type="PANTHER" id="PTHR11017:SF570">
    <property type="entry name" value="DISEASE RESISTANCE PROTEIN (TIR-NBS CLASS)-RELATED"/>
    <property type="match status" value="1"/>
</dbReference>
<protein>
    <recommendedName>
        <fullName evidence="4">TIR domain-containing protein</fullName>
    </recommendedName>
</protein>
<dbReference type="Pfam" id="PF00931">
    <property type="entry name" value="NB-ARC"/>
    <property type="match status" value="1"/>
</dbReference>
<evidence type="ECO:0000313" key="5">
    <source>
        <dbReference type="EMBL" id="KAG6676570.1"/>
    </source>
</evidence>
<dbReference type="Pfam" id="PF23286">
    <property type="entry name" value="LRR_13"/>
    <property type="match status" value="1"/>
</dbReference>
<dbReference type="Pfam" id="PF23282">
    <property type="entry name" value="WHD_ROQ1"/>
    <property type="match status" value="1"/>
</dbReference>
<evidence type="ECO:0000256" key="1">
    <source>
        <dbReference type="ARBA" id="ARBA00022737"/>
    </source>
</evidence>
<evidence type="ECO:0000313" key="6">
    <source>
        <dbReference type="Proteomes" id="UP000811246"/>
    </source>
</evidence>
<accession>A0A922DBZ9</accession>
<dbReference type="Proteomes" id="UP000811246">
    <property type="component" value="Chromosome 15"/>
</dbReference>
<dbReference type="InterPro" id="IPR044974">
    <property type="entry name" value="Disease_R_plants"/>
</dbReference>
<keyword evidence="2" id="KW-0611">Plant defense</keyword>
<comment type="caution">
    <text evidence="5">The sequence shown here is derived from an EMBL/GenBank/DDBJ whole genome shotgun (WGS) entry which is preliminary data.</text>
</comment>
<keyword evidence="1" id="KW-0677">Repeat</keyword>
<dbReference type="InterPro" id="IPR058546">
    <property type="entry name" value="RPS4B/Roq1-like_LRR"/>
</dbReference>
<dbReference type="EMBL" id="CM031839">
    <property type="protein sequence ID" value="KAG6676570.1"/>
    <property type="molecule type" value="Genomic_DNA"/>
</dbReference>
<dbReference type="PROSITE" id="PS50104">
    <property type="entry name" value="TIR"/>
    <property type="match status" value="1"/>
</dbReference>
<name>A0A922DBZ9_CARIL</name>
<dbReference type="PANTHER" id="PTHR11017">
    <property type="entry name" value="LEUCINE-RICH REPEAT-CONTAINING PROTEIN"/>
    <property type="match status" value="1"/>
</dbReference>
<proteinExistence type="predicted"/>
<evidence type="ECO:0000256" key="3">
    <source>
        <dbReference type="ARBA" id="ARBA00023027"/>
    </source>
</evidence>
<gene>
    <name evidence="5" type="ORF">I3842_15G158500</name>
</gene>
<dbReference type="SMART" id="SM00255">
    <property type="entry name" value="TIR"/>
    <property type="match status" value="1"/>
</dbReference>
<keyword evidence="3" id="KW-0520">NAD</keyword>
<dbReference type="Pfam" id="PF01582">
    <property type="entry name" value="TIR"/>
    <property type="match status" value="1"/>
</dbReference>
<dbReference type="GO" id="GO:0043531">
    <property type="term" value="F:ADP binding"/>
    <property type="evidence" value="ECO:0007669"/>
    <property type="project" value="InterPro"/>
</dbReference>
<reference evidence="5" key="1">
    <citation type="submission" date="2021-01" db="EMBL/GenBank/DDBJ databases">
        <authorList>
            <person name="Lovell J.T."/>
            <person name="Bentley N."/>
            <person name="Bhattarai G."/>
            <person name="Jenkins J.W."/>
            <person name="Sreedasyam A."/>
            <person name="Alarcon Y."/>
            <person name="Bock C."/>
            <person name="Boston L."/>
            <person name="Carlson J."/>
            <person name="Cervantes K."/>
            <person name="Clermont K."/>
            <person name="Krom N."/>
            <person name="Kubenka K."/>
            <person name="Mamidi S."/>
            <person name="Mattison C."/>
            <person name="Monteros M."/>
            <person name="Pisani C."/>
            <person name="Plott C."/>
            <person name="Rajasekar S."/>
            <person name="Rhein H.S."/>
            <person name="Rohla C."/>
            <person name="Song M."/>
            <person name="Hilaire R.S."/>
            <person name="Shu S."/>
            <person name="Wells L."/>
            <person name="Wang X."/>
            <person name="Webber J."/>
            <person name="Heerema R.J."/>
            <person name="Klein P."/>
            <person name="Conner P."/>
            <person name="Grauke L."/>
            <person name="Grimwood J."/>
            <person name="Schmutz J."/>
            <person name="Randall J.J."/>
        </authorList>
    </citation>
    <scope>NUCLEOTIDE SEQUENCE</scope>
    <source>
        <tissue evidence="5">Leaf</tissue>
    </source>
</reference>
<dbReference type="InterPro" id="IPR000157">
    <property type="entry name" value="TIR_dom"/>
</dbReference>